<reference evidence="1" key="1">
    <citation type="submission" date="2014-09" db="EMBL/GenBank/DDBJ databases">
        <authorList>
            <person name="Magalhaes I.L.F."/>
            <person name="Oliveira U."/>
            <person name="Santos F.R."/>
            <person name="Vidigal T.H.D.A."/>
            <person name="Brescovit A.D."/>
            <person name="Santos A.J."/>
        </authorList>
    </citation>
    <scope>NUCLEOTIDE SEQUENCE</scope>
    <source>
        <tissue evidence="1">Shoot tissue taken approximately 20 cm above the soil surface</tissue>
    </source>
</reference>
<proteinExistence type="predicted"/>
<accession>A0A0A9CJM7</accession>
<dbReference type="AlphaFoldDB" id="A0A0A9CJM7"/>
<protein>
    <submittedName>
        <fullName evidence="1">Uncharacterized protein</fullName>
    </submittedName>
</protein>
<evidence type="ECO:0000313" key="1">
    <source>
        <dbReference type="EMBL" id="JAD75796.1"/>
    </source>
</evidence>
<sequence length="160" mass="16706">MGCSPAVRCAATRSPVGIMPARICATRGLAGSASSCQGRLLHAIAARQVCRRAGQTAWTQSRPVTRSAIRNCHVGCTGARSIATMEIARLAWCVLSRSAVVAHRAGWWSATRSRWKSSAATSLVDTRRTAGGIGAVSAVAHCRGSSHSLKLVTGIPISAR</sequence>
<dbReference type="EMBL" id="GBRH01222099">
    <property type="protein sequence ID" value="JAD75796.1"/>
    <property type="molecule type" value="Transcribed_RNA"/>
</dbReference>
<reference evidence="1" key="2">
    <citation type="journal article" date="2015" name="Data Brief">
        <title>Shoot transcriptome of the giant reed, Arundo donax.</title>
        <authorList>
            <person name="Barrero R.A."/>
            <person name="Guerrero F.D."/>
            <person name="Moolhuijzen P."/>
            <person name="Goolsby J.A."/>
            <person name="Tidwell J."/>
            <person name="Bellgard S.E."/>
            <person name="Bellgard M.I."/>
        </authorList>
    </citation>
    <scope>NUCLEOTIDE SEQUENCE</scope>
    <source>
        <tissue evidence="1">Shoot tissue taken approximately 20 cm above the soil surface</tissue>
    </source>
</reference>
<organism evidence="1">
    <name type="scientific">Arundo donax</name>
    <name type="common">Giant reed</name>
    <name type="synonym">Donax arundinaceus</name>
    <dbReference type="NCBI Taxonomy" id="35708"/>
    <lineage>
        <taxon>Eukaryota</taxon>
        <taxon>Viridiplantae</taxon>
        <taxon>Streptophyta</taxon>
        <taxon>Embryophyta</taxon>
        <taxon>Tracheophyta</taxon>
        <taxon>Spermatophyta</taxon>
        <taxon>Magnoliopsida</taxon>
        <taxon>Liliopsida</taxon>
        <taxon>Poales</taxon>
        <taxon>Poaceae</taxon>
        <taxon>PACMAD clade</taxon>
        <taxon>Arundinoideae</taxon>
        <taxon>Arundineae</taxon>
        <taxon>Arundo</taxon>
    </lineage>
</organism>
<name>A0A0A9CJM7_ARUDO</name>